<evidence type="ECO:0000313" key="1">
    <source>
        <dbReference type="EMBL" id="EOB02504.1"/>
    </source>
</evidence>
<keyword evidence="2" id="KW-1185">Reference proteome</keyword>
<reference evidence="2" key="1">
    <citation type="journal article" date="2013" name="Nat. Genet.">
        <title>The duck genome and transcriptome provide insight into an avian influenza virus reservoir species.</title>
        <authorList>
            <person name="Huang Y."/>
            <person name="Li Y."/>
            <person name="Burt D.W."/>
            <person name="Chen H."/>
            <person name="Zhang Y."/>
            <person name="Qian W."/>
            <person name="Kim H."/>
            <person name="Gan S."/>
            <person name="Zhao Y."/>
            <person name="Li J."/>
            <person name="Yi K."/>
            <person name="Feng H."/>
            <person name="Zhu P."/>
            <person name="Li B."/>
            <person name="Liu Q."/>
            <person name="Fairley S."/>
            <person name="Magor K.E."/>
            <person name="Du Z."/>
            <person name="Hu X."/>
            <person name="Goodman L."/>
            <person name="Tafer H."/>
            <person name="Vignal A."/>
            <person name="Lee T."/>
            <person name="Kim K.W."/>
            <person name="Sheng Z."/>
            <person name="An Y."/>
            <person name="Searle S."/>
            <person name="Herrero J."/>
            <person name="Groenen M.A."/>
            <person name="Crooijmans R.P."/>
            <person name="Faraut T."/>
            <person name="Cai Q."/>
            <person name="Webster R.G."/>
            <person name="Aldridge J.R."/>
            <person name="Warren W.C."/>
            <person name="Bartschat S."/>
            <person name="Kehr S."/>
            <person name="Marz M."/>
            <person name="Stadler P.F."/>
            <person name="Smith J."/>
            <person name="Kraus R.H."/>
            <person name="Zhao Y."/>
            <person name="Ren L."/>
            <person name="Fei J."/>
            <person name="Morisson M."/>
            <person name="Kaiser P."/>
            <person name="Griffin D.K."/>
            <person name="Rao M."/>
            <person name="Pitel F."/>
            <person name="Wang J."/>
            <person name="Li N."/>
        </authorList>
    </citation>
    <scope>NUCLEOTIDE SEQUENCE [LARGE SCALE GENOMIC DNA]</scope>
</reference>
<dbReference type="AlphaFoldDB" id="R0LA22"/>
<evidence type="ECO:0000313" key="2">
    <source>
        <dbReference type="Proteomes" id="UP000296049"/>
    </source>
</evidence>
<dbReference type="EMBL" id="KB742957">
    <property type="protein sequence ID" value="EOB02504.1"/>
    <property type="molecule type" value="Genomic_DNA"/>
</dbReference>
<proteinExistence type="predicted"/>
<sequence length="393" mass="43553">MDLSYEKRGSEIWQIPVCAVVKRKRVISFTLEDSFSLLVARMQAGGQDLVQPQRRAKFSASQTANLVSLLVTRAVLATEAAEVRKDIFQSETDRSLIKPSWCNIPPRQLRRPTAQVRTKEQDSGLFPNSPEPGVSEIRVNECCEPFKPQPTEASGARLIAGSTIGELPGGRQGAPPCSDLSHRSCEECLKNVSVLQLMPLGAVTGVLSTTFINLRTVCSPCEQNKSFSAFGVTPTTPVLIILRRDDEEEQLARKREERRLQSLQSNVLHPVVEQLPPVHLIIVLSYNKIQDAPLLFFLIQFGQVVLCAMVPEPKQQSGIEGSRIGISGKQQQKVLGQSPLFGFLIALYLQAFQKCSCRERPVQPFRSTGNRIIASEDAQNLISSRNCLKVEYA</sequence>
<accession>R0LA22</accession>
<organism evidence="1 2">
    <name type="scientific">Anas platyrhynchos</name>
    <name type="common">Mallard</name>
    <name type="synonym">Anas boschas</name>
    <dbReference type="NCBI Taxonomy" id="8839"/>
    <lineage>
        <taxon>Eukaryota</taxon>
        <taxon>Metazoa</taxon>
        <taxon>Chordata</taxon>
        <taxon>Craniata</taxon>
        <taxon>Vertebrata</taxon>
        <taxon>Euteleostomi</taxon>
        <taxon>Archelosauria</taxon>
        <taxon>Archosauria</taxon>
        <taxon>Dinosauria</taxon>
        <taxon>Saurischia</taxon>
        <taxon>Theropoda</taxon>
        <taxon>Coelurosauria</taxon>
        <taxon>Aves</taxon>
        <taxon>Neognathae</taxon>
        <taxon>Galloanserae</taxon>
        <taxon>Anseriformes</taxon>
        <taxon>Anatidae</taxon>
        <taxon>Anatinae</taxon>
        <taxon>Anas</taxon>
    </lineage>
</organism>
<gene>
    <name evidence="1" type="ORF">Anapl_05182</name>
</gene>
<name>R0LA22_ANAPL</name>
<protein>
    <submittedName>
        <fullName evidence="1">Uncharacterized protein</fullName>
    </submittedName>
</protein>
<dbReference type="Proteomes" id="UP000296049">
    <property type="component" value="Unassembled WGS sequence"/>
</dbReference>